<sequence>MDPQSITPCDASLYGFDEEAHTVLLHTLQQHHQRLRVAPQDVKAESPVVFTDVWVSDLALTKMMLHAEKGGRIEVMGLLLGKAVTVEPTDPAPHFSDSVSFVAPPKDGDVREQSCDPACMHAEGDGGAEAGRQIERRRGYFVVTDCFALPVEGTETRVNAAEDANEYMIQYLEEAEKIPTPQKVVGWYHSHPNYGCWLSGIDVDPVRTLSKGSIQLLSVKGSLLLQLAERQIDRRHEKNILATHPDNPVSPSAARVYISSRAFMVIASPLLSFLFDISLAQDRATQISRVSSLLDSAKEAIAASDAMSRMRQVCVGGNRSPTPQESGDSVDISSVISLPDELNPQTKPPTATLRNTAEEAAGVALQAMEALVETAALSAAYPDRMSWAERLMAENKKENIRLDP</sequence>
<dbReference type="Pfam" id="PF01398">
    <property type="entry name" value="JAB"/>
    <property type="match status" value="1"/>
</dbReference>
<organism evidence="2 3">
    <name type="scientific">Cyclospora cayetanensis</name>
    <dbReference type="NCBI Taxonomy" id="88456"/>
    <lineage>
        <taxon>Eukaryota</taxon>
        <taxon>Sar</taxon>
        <taxon>Alveolata</taxon>
        <taxon>Apicomplexa</taxon>
        <taxon>Conoidasida</taxon>
        <taxon>Coccidia</taxon>
        <taxon>Eucoccidiorida</taxon>
        <taxon>Eimeriorina</taxon>
        <taxon>Eimeriidae</taxon>
        <taxon>Cyclospora</taxon>
    </lineage>
</organism>
<dbReference type="PROSITE" id="PS50249">
    <property type="entry name" value="MPN"/>
    <property type="match status" value="1"/>
</dbReference>
<gene>
    <name evidence="2" type="ORF">cyc_01630</name>
</gene>
<accession>A0A1D3D220</accession>
<dbReference type="InParanoid" id="A0A1D3D220"/>
<dbReference type="AlphaFoldDB" id="A0A1D3D220"/>
<comment type="caution">
    <text evidence="2">The sequence shown here is derived from an EMBL/GenBank/DDBJ whole genome shotgun (WGS) entry which is preliminary data.</text>
</comment>
<dbReference type="Proteomes" id="UP000095192">
    <property type="component" value="Unassembled WGS sequence"/>
</dbReference>
<dbReference type="InterPro" id="IPR037518">
    <property type="entry name" value="MPN"/>
</dbReference>
<feature type="domain" description="MPN" evidence="1">
    <location>
        <begin position="53"/>
        <end position="247"/>
    </location>
</feature>
<dbReference type="VEuPathDB" id="ToxoDB:LOC34618606"/>
<dbReference type="VEuPathDB" id="ToxoDB:cyc_01630"/>
<evidence type="ECO:0000313" key="3">
    <source>
        <dbReference type="Proteomes" id="UP000095192"/>
    </source>
</evidence>
<dbReference type="EMBL" id="JROU02001076">
    <property type="protein sequence ID" value="OEH77495.1"/>
    <property type="molecule type" value="Genomic_DNA"/>
</dbReference>
<reference evidence="2 3" key="1">
    <citation type="journal article" date="2016" name="BMC Genomics">
        <title>Comparative genomics reveals Cyclospora cayetanensis possesses coccidia-like metabolism and invasion components but unique surface antigens.</title>
        <authorList>
            <person name="Liu S."/>
            <person name="Wang L."/>
            <person name="Zheng H."/>
            <person name="Xu Z."/>
            <person name="Roellig D.M."/>
            <person name="Li N."/>
            <person name="Frace M.A."/>
            <person name="Tang K."/>
            <person name="Arrowood M.J."/>
            <person name="Moss D.M."/>
            <person name="Zhang L."/>
            <person name="Feng Y."/>
            <person name="Xiao L."/>
        </authorList>
    </citation>
    <scope>NUCLEOTIDE SEQUENCE [LARGE SCALE GENOMIC DNA]</scope>
    <source>
        <strain evidence="2 3">CHN_HEN01</strain>
    </source>
</reference>
<name>A0A1D3D220_9EIME</name>
<dbReference type="SUPFAM" id="SSF102712">
    <property type="entry name" value="JAB1/MPN domain"/>
    <property type="match status" value="1"/>
</dbReference>
<dbReference type="SMART" id="SM00232">
    <property type="entry name" value="JAB_MPN"/>
    <property type="match status" value="1"/>
</dbReference>
<evidence type="ECO:0000259" key="1">
    <source>
        <dbReference type="PROSITE" id="PS50249"/>
    </source>
</evidence>
<dbReference type="GO" id="GO:0008237">
    <property type="term" value="F:metallopeptidase activity"/>
    <property type="evidence" value="ECO:0007669"/>
    <property type="project" value="InterPro"/>
</dbReference>
<dbReference type="PANTHER" id="PTHR10410">
    <property type="entry name" value="EUKARYOTIC TRANSLATION INITIATION FACTOR 3 -RELATED"/>
    <property type="match status" value="1"/>
</dbReference>
<dbReference type="Gene3D" id="3.40.140.10">
    <property type="entry name" value="Cytidine Deaminase, domain 2"/>
    <property type="match status" value="1"/>
</dbReference>
<dbReference type="InterPro" id="IPR050242">
    <property type="entry name" value="JAMM_MPN+_peptidase_M67A"/>
</dbReference>
<dbReference type="InterPro" id="IPR000555">
    <property type="entry name" value="JAMM/MPN+_dom"/>
</dbReference>
<proteinExistence type="predicted"/>
<evidence type="ECO:0000313" key="2">
    <source>
        <dbReference type="EMBL" id="OEH77495.1"/>
    </source>
</evidence>
<protein>
    <submittedName>
        <fullName evidence="2">Mov34 mpn pad-1 domain-containing protein</fullName>
    </submittedName>
</protein>
<keyword evidence="3" id="KW-1185">Reference proteome</keyword>